<evidence type="ECO:0000259" key="1">
    <source>
        <dbReference type="Pfam" id="PF08279"/>
    </source>
</evidence>
<dbReference type="InterPro" id="IPR036390">
    <property type="entry name" value="WH_DNA-bd_sf"/>
</dbReference>
<dbReference type="PROSITE" id="PS52050">
    <property type="entry name" value="WYL"/>
    <property type="match status" value="1"/>
</dbReference>
<dbReference type="Pfam" id="PF25583">
    <property type="entry name" value="WCX"/>
    <property type="match status" value="1"/>
</dbReference>
<feature type="domain" description="Helix-turn-helix type 11" evidence="1">
    <location>
        <begin position="16"/>
        <end position="68"/>
    </location>
</feature>
<dbReference type="PANTHER" id="PTHR34580">
    <property type="match status" value="1"/>
</dbReference>
<keyword evidence="5" id="KW-1185">Reference proteome</keyword>
<sequence length="332" mass="37398">MSNFVGGSRLQMERIIEIFEAVKSNRYPNCTTLAEELEVTPKTIQRDISFMKRRLNVPIEYDKSMHGYVVTGDWDGLPGMDVQVEDLAALFLAKHALGSVRGTQLADALRPAFEKLTSRLEGKVNMNWREMDQAFSVKQVGALDVDLKMFGKLAEAVVKQLSVEFSYRKVDASSSEPRRLNPYHVGEIAGGWYVIGFDLDREALRTFALQRIKGLKVTSGHFERIDGFDINEHIGSSVGVWDNQSAQSSEVVLEVSGWVARMVQERKWHSSQKVKALDDYGTKVEVRMTLGNLEEVKQLVLSWGRNVKVIEPVELRDAIREEAQGMLAVYAG</sequence>
<reference evidence="4 5" key="1">
    <citation type="submission" date="2020-12" db="EMBL/GenBank/DDBJ databases">
        <title>Sulforoseuscoccus oceanibium gen. nov., sp. nov., a representative of the phylum Verrucomicrobia with special cytoplasmic membrane, and proposal of Sulforoseuscoccusaceae fam. nov.</title>
        <authorList>
            <person name="Xi F."/>
        </authorList>
    </citation>
    <scope>NUCLEOTIDE SEQUENCE [LARGE SCALE GENOMIC DNA]</scope>
    <source>
        <strain evidence="4 5">T37</strain>
    </source>
</reference>
<gene>
    <name evidence="4" type="ORF">G3M56_007535</name>
</gene>
<evidence type="ECO:0000313" key="5">
    <source>
        <dbReference type="Proteomes" id="UP000475117"/>
    </source>
</evidence>
<dbReference type="SUPFAM" id="SSF46785">
    <property type="entry name" value="Winged helix' DNA-binding domain"/>
    <property type="match status" value="1"/>
</dbReference>
<evidence type="ECO:0000313" key="4">
    <source>
        <dbReference type="EMBL" id="QQL43756.1"/>
    </source>
</evidence>
<organism evidence="4 5">
    <name type="scientific">Sulfuriroseicoccus oceanibius</name>
    <dbReference type="NCBI Taxonomy" id="2707525"/>
    <lineage>
        <taxon>Bacteria</taxon>
        <taxon>Pseudomonadati</taxon>
        <taxon>Verrucomicrobiota</taxon>
        <taxon>Verrucomicrobiia</taxon>
        <taxon>Verrucomicrobiales</taxon>
        <taxon>Verrucomicrobiaceae</taxon>
        <taxon>Sulfuriroseicoccus</taxon>
    </lineage>
</organism>
<evidence type="ECO:0000259" key="3">
    <source>
        <dbReference type="Pfam" id="PF25583"/>
    </source>
</evidence>
<feature type="domain" description="WYL" evidence="2">
    <location>
        <begin position="150"/>
        <end position="217"/>
    </location>
</feature>
<dbReference type="Proteomes" id="UP000475117">
    <property type="component" value="Chromosome"/>
</dbReference>
<dbReference type="Gene3D" id="1.10.10.10">
    <property type="entry name" value="Winged helix-like DNA-binding domain superfamily/Winged helix DNA-binding domain"/>
    <property type="match status" value="1"/>
</dbReference>
<dbReference type="InterPro" id="IPR051534">
    <property type="entry name" value="CBASS_pafABC_assoc_protein"/>
</dbReference>
<accession>A0A6B3L225</accession>
<proteinExistence type="predicted"/>
<feature type="domain" description="WCX" evidence="3">
    <location>
        <begin position="250"/>
        <end position="327"/>
    </location>
</feature>
<dbReference type="KEGG" id="soa:G3M56_007535"/>
<dbReference type="InterPro" id="IPR013196">
    <property type="entry name" value="HTH_11"/>
</dbReference>
<dbReference type="InterPro" id="IPR057727">
    <property type="entry name" value="WCX_dom"/>
</dbReference>
<dbReference type="EMBL" id="CP066776">
    <property type="protein sequence ID" value="QQL43756.1"/>
    <property type="molecule type" value="Genomic_DNA"/>
</dbReference>
<dbReference type="Pfam" id="PF13280">
    <property type="entry name" value="WYL"/>
    <property type="match status" value="1"/>
</dbReference>
<name>A0A6B3L225_9BACT</name>
<dbReference type="PANTHER" id="PTHR34580:SF9">
    <property type="entry name" value="SLL5097 PROTEIN"/>
    <property type="match status" value="1"/>
</dbReference>
<dbReference type="RefSeq" id="WP_164361675.1">
    <property type="nucleotide sequence ID" value="NZ_CP066776.1"/>
</dbReference>
<dbReference type="InterPro" id="IPR036388">
    <property type="entry name" value="WH-like_DNA-bd_sf"/>
</dbReference>
<dbReference type="InterPro" id="IPR026881">
    <property type="entry name" value="WYL_dom"/>
</dbReference>
<evidence type="ECO:0000259" key="2">
    <source>
        <dbReference type="Pfam" id="PF13280"/>
    </source>
</evidence>
<dbReference type="Pfam" id="PF08279">
    <property type="entry name" value="HTH_11"/>
    <property type="match status" value="1"/>
</dbReference>
<dbReference type="AlphaFoldDB" id="A0A6B3L225"/>
<protein>
    <submittedName>
        <fullName evidence="4">WYL domain-containing transcriptional regulator</fullName>
    </submittedName>
</protein>